<dbReference type="Proteomes" id="UP001064048">
    <property type="component" value="Chromosome 7"/>
</dbReference>
<proteinExistence type="predicted"/>
<sequence>MESVDNFKGIFKYYKSNKPKPSFDDVISLVDPSKLTDKVSKMTLSNITEDNRAALLGLRKTNEWELYSFHDHPGLFLIKNPFTALGQRYWIRKCLETYPRKPNKLNIDIETLLPDWWAKCFETGQCNRQLQKKLRWTTLGYHHNWDTKVKC</sequence>
<evidence type="ECO:0000313" key="2">
    <source>
        <dbReference type="Proteomes" id="UP001064048"/>
    </source>
</evidence>
<keyword evidence="2" id="KW-1185">Reference proteome</keyword>
<dbReference type="EMBL" id="CM046107">
    <property type="protein sequence ID" value="KAI8432200.1"/>
    <property type="molecule type" value="Genomic_DNA"/>
</dbReference>
<accession>A0ACC0K7T9</accession>
<comment type="caution">
    <text evidence="1">The sequence shown here is derived from an EMBL/GenBank/DDBJ whole genome shotgun (WGS) entry which is preliminary data.</text>
</comment>
<protein>
    <submittedName>
        <fullName evidence="1">Uncharacterized protein</fullName>
    </submittedName>
</protein>
<gene>
    <name evidence="1" type="ORF">MSG28_004656</name>
</gene>
<evidence type="ECO:0000313" key="1">
    <source>
        <dbReference type="EMBL" id="KAI8432200.1"/>
    </source>
</evidence>
<organism evidence="1 2">
    <name type="scientific">Choristoneura fumiferana</name>
    <name type="common">Spruce budworm moth</name>
    <name type="synonym">Archips fumiferana</name>
    <dbReference type="NCBI Taxonomy" id="7141"/>
    <lineage>
        <taxon>Eukaryota</taxon>
        <taxon>Metazoa</taxon>
        <taxon>Ecdysozoa</taxon>
        <taxon>Arthropoda</taxon>
        <taxon>Hexapoda</taxon>
        <taxon>Insecta</taxon>
        <taxon>Pterygota</taxon>
        <taxon>Neoptera</taxon>
        <taxon>Endopterygota</taxon>
        <taxon>Lepidoptera</taxon>
        <taxon>Glossata</taxon>
        <taxon>Ditrysia</taxon>
        <taxon>Tortricoidea</taxon>
        <taxon>Tortricidae</taxon>
        <taxon>Tortricinae</taxon>
        <taxon>Choristoneura</taxon>
    </lineage>
</organism>
<name>A0ACC0K7T9_CHOFU</name>
<reference evidence="1 2" key="1">
    <citation type="journal article" date="2022" name="Genome Biol. Evol.">
        <title>The Spruce Budworm Genome: Reconstructing the Evolutionary History of Antifreeze Proteins.</title>
        <authorList>
            <person name="Beliveau C."/>
            <person name="Gagne P."/>
            <person name="Picq S."/>
            <person name="Vernygora O."/>
            <person name="Keeling C.I."/>
            <person name="Pinkney K."/>
            <person name="Doucet D."/>
            <person name="Wen F."/>
            <person name="Johnston J.S."/>
            <person name="Maaroufi H."/>
            <person name="Boyle B."/>
            <person name="Laroche J."/>
            <person name="Dewar K."/>
            <person name="Juretic N."/>
            <person name="Blackburn G."/>
            <person name="Nisole A."/>
            <person name="Brunet B."/>
            <person name="Brandao M."/>
            <person name="Lumley L."/>
            <person name="Duan J."/>
            <person name="Quan G."/>
            <person name="Lucarotti C.J."/>
            <person name="Roe A.D."/>
            <person name="Sperling F.A.H."/>
            <person name="Levesque R.C."/>
            <person name="Cusson M."/>
        </authorList>
    </citation>
    <scope>NUCLEOTIDE SEQUENCE [LARGE SCALE GENOMIC DNA]</scope>
    <source>
        <strain evidence="1">Glfc:IPQL:Cfum</strain>
    </source>
</reference>